<dbReference type="InterPro" id="IPR000212">
    <property type="entry name" value="DNA_helicase_UvrD/REP"/>
</dbReference>
<evidence type="ECO:0000313" key="4">
    <source>
        <dbReference type="Proteomes" id="UP000823902"/>
    </source>
</evidence>
<dbReference type="PANTHER" id="PTHR11070:SF17">
    <property type="entry name" value="DNA HELICASE IV"/>
    <property type="match status" value="1"/>
</dbReference>
<sequence>MQKPAVSRPVPGLTREAEEAQLARIIGIAQANLEKAEKDGAQLAEELHELMETYGTKDKEALSFFHNTQSRLRENQRDLIRCRKARRKPYFGRIDFRDPKLPRAESYYVGRVGISENSSEPAVIDWRAPVASVYYENAMGRCSYTVKGEGRCEIDLKRKRTYEIADDRLLDFYDSDVVANDELLTKYLARNKSAVLGEIIATIQKEQNAVIRRSPKMNLIVQGAAGSGKTTVAMHRISYILYNYEEEFRPEDFYIIGSNRILLNYITSVLPDLDVYGVPQMTMEQLFVRLLYEDWDPQAYRIRQTGKDEDAVRIKGSCDWFRDLEKYCEKMERETIPAEDIILDNGVLIMRKETVSDCLDNNPLLSVQEKINLLNSVLKSKLENEITGRDITYPPDVRKELFRKYRRHFGKDVWKGSIWQVYGDFLNSQESKGKPVPVPEHEFDLYDLAALAYIYKRIKETDGIREASHVIIDEAQDFGMTAYASLYYCLRGCTYTIMGDVSQNIHYGYGLNDWEELRSLMLNGIPDGFAVLKKSYRNTVEISDFAAGILKHGIFAVYPADPIRRHGKPVTVTECRDKDALITEAVKTIRRWQSEGRETIAVICRDDAAAENVNNLLGAELTLADTDPETAGFTSGIMVLPVEYTKGLEFDAVLLYDPTSADYPAEDAYVKLLYVAATRALHELTVLHTGDLTGLIAEPAPEREQIQLPGSENMGDVKRDVSADVAGNVRGDATAGQTNQRAGDILKAAQSADLPVNPSLFRFGSIPDVSLLKLGKDTAGRSCDLSIREIRRTRRFLDLISADGTLRLTPVHDAIIRVQFRPGNAARNAGGNTAGNAAGNTAGNTAGNAVRNAGAPRDGYWNYIPEEAPAWTARAGKSLAELATEELKVQIDKRSGAIRFLDKNGRKLLTESRLLPRLIEPGDPVRTWNYFDWPREENLYVKGILAEDRELVRSKARYISFGGKIMRMPLVVSEYGYGLGIAADETVMCCDVPVYGTYLYTEGTKQIDYYFLYGGNYERILRLYNELLKRTVH</sequence>
<name>A0A9D2TNI4_9FIRM</name>
<dbReference type="GO" id="GO:0005524">
    <property type="term" value="F:ATP binding"/>
    <property type="evidence" value="ECO:0007669"/>
    <property type="project" value="InterPro"/>
</dbReference>
<dbReference type="Gene3D" id="3.40.50.300">
    <property type="entry name" value="P-loop containing nucleotide triphosphate hydrolases"/>
    <property type="match status" value="2"/>
</dbReference>
<reference evidence="3" key="2">
    <citation type="submission" date="2021-04" db="EMBL/GenBank/DDBJ databases">
        <authorList>
            <person name="Gilroy R."/>
        </authorList>
    </citation>
    <scope>NUCLEOTIDE SEQUENCE</scope>
    <source>
        <strain evidence="3">CHK196-7946</strain>
    </source>
</reference>
<dbReference type="GO" id="GO:0043138">
    <property type="term" value="F:3'-5' DNA helicase activity"/>
    <property type="evidence" value="ECO:0007669"/>
    <property type="project" value="TreeGrafter"/>
</dbReference>
<reference evidence="3" key="1">
    <citation type="journal article" date="2021" name="PeerJ">
        <title>Extensive microbial diversity within the chicken gut microbiome revealed by metagenomics and culture.</title>
        <authorList>
            <person name="Gilroy R."/>
            <person name="Ravi A."/>
            <person name="Getino M."/>
            <person name="Pursley I."/>
            <person name="Horton D.L."/>
            <person name="Alikhan N.F."/>
            <person name="Baker D."/>
            <person name="Gharbi K."/>
            <person name="Hall N."/>
            <person name="Watson M."/>
            <person name="Adriaenssens E.M."/>
            <person name="Foster-Nyarko E."/>
            <person name="Jarju S."/>
            <person name="Secka A."/>
            <person name="Antonio M."/>
            <person name="Oren A."/>
            <person name="Chaudhuri R.R."/>
            <person name="La Ragione R."/>
            <person name="Hildebrand F."/>
            <person name="Pallen M.J."/>
        </authorList>
    </citation>
    <scope>NUCLEOTIDE SEQUENCE</scope>
    <source>
        <strain evidence="3">CHK196-7946</strain>
    </source>
</reference>
<feature type="coiled-coil region" evidence="1">
    <location>
        <begin position="26"/>
        <end position="53"/>
    </location>
</feature>
<protein>
    <submittedName>
        <fullName evidence="3">AAA family ATPase</fullName>
    </submittedName>
</protein>
<dbReference type="InterPro" id="IPR027785">
    <property type="entry name" value="UvrD-like_helicase_C"/>
</dbReference>
<evidence type="ECO:0000313" key="3">
    <source>
        <dbReference type="EMBL" id="HJC74967.1"/>
    </source>
</evidence>
<accession>A0A9D2TNI4</accession>
<dbReference type="GO" id="GO:0000725">
    <property type="term" value="P:recombinational repair"/>
    <property type="evidence" value="ECO:0007669"/>
    <property type="project" value="TreeGrafter"/>
</dbReference>
<organism evidence="3 4">
    <name type="scientific">Candidatus Mediterraneibacter faecavium</name>
    <dbReference type="NCBI Taxonomy" id="2838668"/>
    <lineage>
        <taxon>Bacteria</taxon>
        <taxon>Bacillati</taxon>
        <taxon>Bacillota</taxon>
        <taxon>Clostridia</taxon>
        <taxon>Lachnospirales</taxon>
        <taxon>Lachnospiraceae</taxon>
        <taxon>Mediterraneibacter</taxon>
    </lineage>
</organism>
<feature type="domain" description="UvrD-like helicase C-terminal" evidence="2">
    <location>
        <begin position="639"/>
        <end position="686"/>
    </location>
</feature>
<dbReference type="InterPro" id="IPR027417">
    <property type="entry name" value="P-loop_NTPase"/>
</dbReference>
<comment type="caution">
    <text evidence="3">The sequence shown here is derived from an EMBL/GenBank/DDBJ whole genome shotgun (WGS) entry which is preliminary data.</text>
</comment>
<dbReference type="GO" id="GO:0005829">
    <property type="term" value="C:cytosol"/>
    <property type="evidence" value="ECO:0007669"/>
    <property type="project" value="TreeGrafter"/>
</dbReference>
<dbReference type="Pfam" id="PF13538">
    <property type="entry name" value="UvrD_C_2"/>
    <property type="match status" value="1"/>
</dbReference>
<keyword evidence="1" id="KW-0175">Coiled coil</keyword>
<dbReference type="Pfam" id="PF13245">
    <property type="entry name" value="AAA_19"/>
    <property type="match status" value="1"/>
</dbReference>
<gene>
    <name evidence="3" type="ORF">H9697_08495</name>
</gene>
<dbReference type="SUPFAM" id="SSF52540">
    <property type="entry name" value="P-loop containing nucleoside triphosphate hydrolases"/>
    <property type="match status" value="1"/>
</dbReference>
<proteinExistence type="predicted"/>
<dbReference type="InterPro" id="IPR011013">
    <property type="entry name" value="Gal_mutarotase_sf_dom"/>
</dbReference>
<dbReference type="Gene3D" id="2.60.40.1760">
    <property type="entry name" value="glycosyl hydrolase (family 31)"/>
    <property type="match status" value="1"/>
</dbReference>
<dbReference type="GO" id="GO:0030246">
    <property type="term" value="F:carbohydrate binding"/>
    <property type="evidence" value="ECO:0007669"/>
    <property type="project" value="InterPro"/>
</dbReference>
<dbReference type="SUPFAM" id="SSF74650">
    <property type="entry name" value="Galactose mutarotase-like"/>
    <property type="match status" value="1"/>
</dbReference>
<dbReference type="AlphaFoldDB" id="A0A9D2TNI4"/>
<evidence type="ECO:0000256" key="1">
    <source>
        <dbReference type="SAM" id="Coils"/>
    </source>
</evidence>
<dbReference type="GO" id="GO:0005975">
    <property type="term" value="P:carbohydrate metabolic process"/>
    <property type="evidence" value="ECO:0007669"/>
    <property type="project" value="InterPro"/>
</dbReference>
<dbReference type="EMBL" id="DWVY01000044">
    <property type="protein sequence ID" value="HJC74967.1"/>
    <property type="molecule type" value="Genomic_DNA"/>
</dbReference>
<dbReference type="GO" id="GO:0003677">
    <property type="term" value="F:DNA binding"/>
    <property type="evidence" value="ECO:0007669"/>
    <property type="project" value="InterPro"/>
</dbReference>
<dbReference type="PANTHER" id="PTHR11070">
    <property type="entry name" value="UVRD / RECB / PCRA DNA HELICASE FAMILY MEMBER"/>
    <property type="match status" value="1"/>
</dbReference>
<dbReference type="Proteomes" id="UP000823902">
    <property type="component" value="Unassembled WGS sequence"/>
</dbReference>
<evidence type="ECO:0000259" key="2">
    <source>
        <dbReference type="Pfam" id="PF13538"/>
    </source>
</evidence>